<dbReference type="AlphaFoldDB" id="L5L5Z5"/>
<name>L5L5Z5_PTEAL</name>
<accession>L5L5Z5</accession>
<evidence type="ECO:0000313" key="3">
    <source>
        <dbReference type="Proteomes" id="UP000010552"/>
    </source>
</evidence>
<gene>
    <name evidence="2" type="ORF">PAL_GLEAN10003635</name>
</gene>
<dbReference type="EMBL" id="KB030273">
    <property type="protein sequence ID" value="ELK19052.1"/>
    <property type="molecule type" value="Genomic_DNA"/>
</dbReference>
<evidence type="ECO:0000313" key="2">
    <source>
        <dbReference type="EMBL" id="ELK19052.1"/>
    </source>
</evidence>
<evidence type="ECO:0000256" key="1">
    <source>
        <dbReference type="SAM" id="MobiDB-lite"/>
    </source>
</evidence>
<dbReference type="InParanoid" id="L5L5Z5"/>
<sequence length="203" mass="21185">MRSGSGAEEPCLAMVTFPSCLSPGLRSLQARKNWACRDCALPDQQVPVPPGPPKRPRSPVAGSLLGSRETETKATIGHGGSQAADLSAEGGQRAPCHCMASIQSTLREAGLRALRGVSAPYLPPRSGASQGAACQLTLHPASATRELPAWTPWWDWATPEGSLAVWRNNAALCSVSGRLTKASVITAPALGRQLGAGLRNVCE</sequence>
<feature type="region of interest" description="Disordered" evidence="1">
    <location>
        <begin position="43"/>
        <end position="63"/>
    </location>
</feature>
<proteinExistence type="predicted"/>
<organism evidence="2 3">
    <name type="scientific">Pteropus alecto</name>
    <name type="common">Black flying fox</name>
    <dbReference type="NCBI Taxonomy" id="9402"/>
    <lineage>
        <taxon>Eukaryota</taxon>
        <taxon>Metazoa</taxon>
        <taxon>Chordata</taxon>
        <taxon>Craniata</taxon>
        <taxon>Vertebrata</taxon>
        <taxon>Euteleostomi</taxon>
        <taxon>Mammalia</taxon>
        <taxon>Eutheria</taxon>
        <taxon>Laurasiatheria</taxon>
        <taxon>Chiroptera</taxon>
        <taxon>Yinpterochiroptera</taxon>
        <taxon>Pteropodoidea</taxon>
        <taxon>Pteropodidae</taxon>
        <taxon>Pteropodinae</taxon>
        <taxon>Pteropus</taxon>
    </lineage>
</organism>
<reference evidence="3" key="1">
    <citation type="journal article" date="2013" name="Science">
        <title>Comparative analysis of bat genomes provides insight into the evolution of flight and immunity.</title>
        <authorList>
            <person name="Zhang G."/>
            <person name="Cowled C."/>
            <person name="Shi Z."/>
            <person name="Huang Z."/>
            <person name="Bishop-Lilly K.A."/>
            <person name="Fang X."/>
            <person name="Wynne J.W."/>
            <person name="Xiong Z."/>
            <person name="Baker M.L."/>
            <person name="Zhao W."/>
            <person name="Tachedjian M."/>
            <person name="Zhu Y."/>
            <person name="Zhou P."/>
            <person name="Jiang X."/>
            <person name="Ng J."/>
            <person name="Yang L."/>
            <person name="Wu L."/>
            <person name="Xiao J."/>
            <person name="Feng Y."/>
            <person name="Chen Y."/>
            <person name="Sun X."/>
            <person name="Zhang Y."/>
            <person name="Marsh G.A."/>
            <person name="Crameri G."/>
            <person name="Broder C.C."/>
            <person name="Frey K.G."/>
            <person name="Wang L.F."/>
            <person name="Wang J."/>
        </authorList>
    </citation>
    <scope>NUCLEOTIDE SEQUENCE [LARGE SCALE GENOMIC DNA]</scope>
</reference>
<keyword evidence="3" id="KW-1185">Reference proteome</keyword>
<protein>
    <submittedName>
        <fullName evidence="2">Uncharacterized protein</fullName>
    </submittedName>
</protein>
<dbReference type="Proteomes" id="UP000010552">
    <property type="component" value="Unassembled WGS sequence"/>
</dbReference>